<dbReference type="PANTHER" id="PTHR30290:SF38">
    <property type="entry name" value="D,D-DIPEPTIDE-BINDING PERIPLASMIC PROTEIN DDPA-RELATED"/>
    <property type="match status" value="1"/>
</dbReference>
<evidence type="ECO:0000259" key="3">
    <source>
        <dbReference type="Pfam" id="PF00496"/>
    </source>
</evidence>
<dbReference type="RefSeq" id="WP_168887846.1">
    <property type="nucleotide sequence ID" value="NZ_JABAHY010000009.1"/>
</dbReference>
<dbReference type="Gene3D" id="3.40.190.10">
    <property type="entry name" value="Periplasmic binding protein-like II"/>
    <property type="match status" value="1"/>
</dbReference>
<feature type="compositionally biased region" description="Polar residues" evidence="2">
    <location>
        <begin position="138"/>
        <end position="147"/>
    </location>
</feature>
<evidence type="ECO:0000313" key="5">
    <source>
        <dbReference type="Proteomes" id="UP000523139"/>
    </source>
</evidence>
<keyword evidence="1" id="KW-0732">Signal</keyword>
<gene>
    <name evidence="4" type="ORF">HGQ17_10230</name>
</gene>
<feature type="domain" description="Solute-binding protein family 5" evidence="3">
    <location>
        <begin position="45"/>
        <end position="100"/>
    </location>
</feature>
<evidence type="ECO:0000313" key="4">
    <source>
        <dbReference type="EMBL" id="NLS10362.1"/>
    </source>
</evidence>
<accession>A0A7X8TKA5</accession>
<dbReference type="GO" id="GO:1904680">
    <property type="term" value="F:peptide transmembrane transporter activity"/>
    <property type="evidence" value="ECO:0007669"/>
    <property type="project" value="TreeGrafter"/>
</dbReference>
<organism evidence="4 5">
    <name type="scientific">Nesterenkonia sedimenti</name>
    <dbReference type="NCBI Taxonomy" id="1463632"/>
    <lineage>
        <taxon>Bacteria</taxon>
        <taxon>Bacillati</taxon>
        <taxon>Actinomycetota</taxon>
        <taxon>Actinomycetes</taxon>
        <taxon>Micrococcales</taxon>
        <taxon>Micrococcaceae</taxon>
        <taxon>Nesterenkonia</taxon>
    </lineage>
</organism>
<keyword evidence="5" id="KW-1185">Reference proteome</keyword>
<comment type="caution">
    <text evidence="4">The sequence shown here is derived from an EMBL/GenBank/DDBJ whole genome shotgun (WGS) entry which is preliminary data.</text>
</comment>
<reference evidence="4 5" key="1">
    <citation type="submission" date="2020-04" db="EMBL/GenBank/DDBJ databases">
        <title>Nesterenkonia sp. nov., isolated from marine sediment.</title>
        <authorList>
            <person name="Zhang G."/>
        </authorList>
    </citation>
    <scope>NUCLEOTIDE SEQUENCE [LARGE SCALE GENOMIC DNA]</scope>
    <source>
        <strain evidence="4 5">MY13</strain>
    </source>
</reference>
<dbReference type="PANTHER" id="PTHR30290">
    <property type="entry name" value="PERIPLASMIC BINDING COMPONENT OF ABC TRANSPORTER"/>
    <property type="match status" value="1"/>
</dbReference>
<dbReference type="AlphaFoldDB" id="A0A7X8TKA5"/>
<sequence length="147" mass="16518">MGGEFNIAWNAQPPSMDPMVTTANSTRDISRNVFEQLVTIDANGEVQPVLAEDYEVSEDGEVLTFILREGVTFHDGSTMQAEDVEASIERWLTTSGLASQYFEGPESTTPPQTSHGTIWRCWRQMRSSTSKSRRQDTPWRSSTKLRA</sequence>
<dbReference type="InterPro" id="IPR000914">
    <property type="entry name" value="SBP_5_dom"/>
</dbReference>
<proteinExistence type="predicted"/>
<evidence type="ECO:0000256" key="1">
    <source>
        <dbReference type="ARBA" id="ARBA00022729"/>
    </source>
</evidence>
<dbReference type="SUPFAM" id="SSF53850">
    <property type="entry name" value="Periplasmic binding protein-like II"/>
    <property type="match status" value="1"/>
</dbReference>
<dbReference type="InterPro" id="IPR039424">
    <property type="entry name" value="SBP_5"/>
</dbReference>
<dbReference type="Pfam" id="PF00496">
    <property type="entry name" value="SBP_bac_5"/>
    <property type="match status" value="1"/>
</dbReference>
<dbReference type="GO" id="GO:0015833">
    <property type="term" value="P:peptide transport"/>
    <property type="evidence" value="ECO:0007669"/>
    <property type="project" value="TreeGrafter"/>
</dbReference>
<dbReference type="Proteomes" id="UP000523139">
    <property type="component" value="Unassembled WGS sequence"/>
</dbReference>
<dbReference type="EMBL" id="JABAHY010000009">
    <property type="protein sequence ID" value="NLS10362.1"/>
    <property type="molecule type" value="Genomic_DNA"/>
</dbReference>
<name>A0A7X8TKA5_9MICC</name>
<protein>
    <recommendedName>
        <fullName evidence="3">Solute-binding protein family 5 domain-containing protein</fullName>
    </recommendedName>
</protein>
<evidence type="ECO:0000256" key="2">
    <source>
        <dbReference type="SAM" id="MobiDB-lite"/>
    </source>
</evidence>
<feature type="region of interest" description="Disordered" evidence="2">
    <location>
        <begin position="125"/>
        <end position="147"/>
    </location>
</feature>